<protein>
    <submittedName>
        <fullName evidence="3">NACHT domain-containing protein</fullName>
    </submittedName>
</protein>
<proteinExistence type="predicted"/>
<name>A0A4V2HES5_9GAMM</name>
<dbReference type="Gene3D" id="3.40.50.300">
    <property type="entry name" value="P-loop containing nucleotide triphosphate hydrolases"/>
    <property type="match status" value="1"/>
</dbReference>
<sequence>MVDDENKTSAVPTLAIDKTRASKAGHAYHEAWAARSALELLMPSTDLAAITLEGFDEADESDLGTGATEIADMVRYYGGREVAAASRVEVVQFKYSIASASVPLRAVDLAKTLRKFADTDAQLRARHGDDLVRSVVRYELATNRPVNPNLVAALTAVIDGAMPDGDVAKQVEQISQVLAQYAFPHPQLLSRLSLSGNGGSLRQADHAVSRILASWSEASDPESEKRLLKLRNLVRIKAGGDPQNRDNRIDRVAVLAELEVDHEDRLYPTPDAFPQTAHLIKRPIIGEVVALARSGGAPLIVHGAGGMGKTVLMQSVAEQMRSRDQVVIFDGFGAGRWRDLADGRHRPDRTLVHIANLLAGRGLCDILLPISDLTSLLRGFRQRLSQAVGAIRQADPEASVVLLLDAIDHAAISAEEGGTRSFAHVLLNSLSVEPLDGVIVVASCRTERLQQAVGNAEHRNFEVAPFTPEEAERLIVTRDASASAAEIAALMVRSGRNPRCLDMLLVDGRPYDPASLPDAGAADVLDGLLEKRLGSARRVALSKGATDSDVDLLLTGLALLPPPVPLGELAAAHTVSLAQAESFAADLAPLLERTAHGLMFRDEPTETLIRRLSSNDASNRERVVATLVARQSESDYAARALPALLTTLKRVDQLVELAFDSRVPAGASKISQRDIRRSRITAALEACARAGRRDDLLRLMLEAALVAAGHERSDRFLYEFPDLAAVAGDAEALRRLFSTKAGWPGGRHSALAIANSFIGEMGEARRNARRAIDWHNWAAANGKDSRFERPGTSDRWDDVGFGYVEMLAGNDLRVAEFFARNKAAYGKFHDLFDLFERHSRSAKPPSYDLERRLLRCRSRSTALWAAALRFSKRDPGFDRRLVGRLAAAEAGSGKSSAPVAAALAGAARAIDLGMMTEARTILAAAATSAPSLYTYTSQWIDDREADTAVFAAGVRAAVAGRQVTLLDLAPTELFSLVGPSVRARGPAAFAKALDNKLADPHRSGTVRKRRRKPSLDYERRTEYQRALSERIKPLMPYAQAVADTLRPPPGQDGPGVLNAALDRLQAEVEQTSNYPYRDGKAYLARTGFHALFRVADATGAIDRSFGDRIASWLEAAPGLHIPQLTAIVARLSRVEECHDAALRLAGHVEDLILRDTDIGTRISAYGALARAVWRVSTSESAVLFRRTLDLADAIGSDDFDRTNHLLEFVAHYPGQELSASAGHDLARILELNLSEDSKYPWLEYANAMVPVAGLGILAMSARLDDRDKADLGLSLGPALATLVKSDKLSADLACCLFGLAAPGESWFWRIDHFVEAVIGKLEPDRREWLFGRVLVEVDRSDQLSPYGETIRGLLVLARDHLPESSVALARIVALAERRGAENRSEPVARESRTPRAYDIDLSDPDAIDRAILAEEPASGRRWPQRTIADLALGATTPAKRLGFVSAVVNANAASLSDKLYALDDYLPEWVKLSPALKEALPRHALTLAAKHAQELIGSRSEAWVGWRDLDVHFVADRPALVETVVTSVARHAGDISGDAWLALAAKLARSAGAGAMAEGLERFLALSGATLPAEVGDGPWDPAFAVSGDDVDVAAQLIWSRLGHSKAAMRWRAAHSVLRLGEVGRFDVIDRIVARYDSSGALPFSDAKLPFYPMHAQLWLLIALARLAMDHPDRVVPHQALLERIAFPTEFPHAAMQAFAVDALRALSGQLEPASRDGLRQRLDSASRSPFPHQPATRAARSGRHASRPEQAQKSDGDFFLDYDFNKYQTERLCRVFGCAEWEVEDGISRWVRRWDQNVRGMFDCPRGGRDDESSWSSGSAPELDRYGGYLAWHALMLVAGEMLRTRIVLDDEWYGDAWSYFLAEYRLSRPDGRWLAEATDLFPLDLTTEKSLPMPDADKNGREREDHELLAPILGICGSKVVTDGLPVAGRWSLPQGSTLMLSTLLATPSDARATLMTLLTEAPFFRWLPDDGDEIDRHFGEDGHSVRAWIDVVKHAERKLDDHDPYAATTAMERPAPAAWVRELLDLHAEDPVVRRWCRQGEPAFQAEAWGATGGRGEHRWETTGERIVVATSQLRELLETTDCVLVGALKVQRYHKDRSSSRPGDTSSFTHRTYAFIVDQHGHVLAPLRASQRARKAVSELDSRLGREFRDRFMAISADS</sequence>
<dbReference type="SMART" id="SM00382">
    <property type="entry name" value="AAA"/>
    <property type="match status" value="1"/>
</dbReference>
<dbReference type="RefSeq" id="WP_130523748.1">
    <property type="nucleotide sequence ID" value="NZ_SHLZ01000002.1"/>
</dbReference>
<dbReference type="Pfam" id="PF05729">
    <property type="entry name" value="NACHT"/>
    <property type="match status" value="1"/>
</dbReference>
<dbReference type="SUPFAM" id="SSF52540">
    <property type="entry name" value="P-loop containing nucleoside triphosphate hydrolases"/>
    <property type="match status" value="1"/>
</dbReference>
<evidence type="ECO:0000313" key="3">
    <source>
        <dbReference type="EMBL" id="TAA34295.1"/>
    </source>
</evidence>
<feature type="region of interest" description="Disordered" evidence="1">
    <location>
        <begin position="1000"/>
        <end position="1019"/>
    </location>
</feature>
<accession>A0A4V2HES5</accession>
<gene>
    <name evidence="3" type="ORF">EA656_11120</name>
</gene>
<evidence type="ECO:0000256" key="1">
    <source>
        <dbReference type="SAM" id="MobiDB-lite"/>
    </source>
</evidence>
<dbReference type="EMBL" id="SHMF01000003">
    <property type="protein sequence ID" value="TAA34295.1"/>
    <property type="molecule type" value="Genomic_DNA"/>
</dbReference>
<reference evidence="3 4" key="1">
    <citation type="submission" date="2019-02" db="EMBL/GenBank/DDBJ databases">
        <title>WGS of Pseudoxanthomonas species novum from clinical isolates.</title>
        <authorList>
            <person name="Bernier A.-M."/>
            <person name="Bernard K."/>
            <person name="Vachon A."/>
        </authorList>
    </citation>
    <scope>NUCLEOTIDE SEQUENCE [LARGE SCALE GENOMIC DNA]</scope>
    <source>
        <strain evidence="3 4">NML140781</strain>
    </source>
</reference>
<dbReference type="InterPro" id="IPR007111">
    <property type="entry name" value="NACHT_NTPase"/>
</dbReference>
<evidence type="ECO:0000313" key="4">
    <source>
        <dbReference type="Proteomes" id="UP000292087"/>
    </source>
</evidence>
<dbReference type="Proteomes" id="UP000292087">
    <property type="component" value="Unassembled WGS sequence"/>
</dbReference>
<organism evidence="3 4">
    <name type="scientific">Pseudoxanthomonas winnipegensis</name>
    <dbReference type="NCBI Taxonomy" id="2480810"/>
    <lineage>
        <taxon>Bacteria</taxon>
        <taxon>Pseudomonadati</taxon>
        <taxon>Pseudomonadota</taxon>
        <taxon>Gammaproteobacteria</taxon>
        <taxon>Lysobacterales</taxon>
        <taxon>Lysobacteraceae</taxon>
        <taxon>Pseudoxanthomonas</taxon>
    </lineage>
</organism>
<evidence type="ECO:0000259" key="2">
    <source>
        <dbReference type="SMART" id="SM00382"/>
    </source>
</evidence>
<dbReference type="InterPro" id="IPR003593">
    <property type="entry name" value="AAA+_ATPase"/>
</dbReference>
<feature type="region of interest" description="Disordered" evidence="1">
    <location>
        <begin position="1718"/>
        <end position="1753"/>
    </location>
</feature>
<feature type="domain" description="AAA+ ATPase" evidence="2">
    <location>
        <begin position="295"/>
        <end position="453"/>
    </location>
</feature>
<comment type="caution">
    <text evidence="3">The sequence shown here is derived from an EMBL/GenBank/DDBJ whole genome shotgun (WGS) entry which is preliminary data.</text>
</comment>
<dbReference type="InterPro" id="IPR027417">
    <property type="entry name" value="P-loop_NTPase"/>
</dbReference>